<dbReference type="SUPFAM" id="SSF53448">
    <property type="entry name" value="Nucleotide-diphospho-sugar transferases"/>
    <property type="match status" value="1"/>
</dbReference>
<comment type="domain">
    <text evidence="8">The N-terminal domain determines nucleotide recognition and specific binding, while the C-terminal domain determines the specific binding to the target protein.</text>
</comment>
<feature type="binding site" evidence="8">
    <location>
        <position position="19"/>
    </location>
    <ligand>
        <name>GTP</name>
        <dbReference type="ChEBI" id="CHEBI:37565"/>
    </ligand>
</feature>
<evidence type="ECO:0000256" key="5">
    <source>
        <dbReference type="ARBA" id="ARBA00022842"/>
    </source>
</evidence>
<keyword evidence="4 8" id="KW-0547">Nucleotide-binding</keyword>
<evidence type="ECO:0000256" key="7">
    <source>
        <dbReference type="ARBA" id="ARBA00023150"/>
    </source>
</evidence>
<dbReference type="GO" id="GO:0005525">
    <property type="term" value="F:GTP binding"/>
    <property type="evidence" value="ECO:0007669"/>
    <property type="project" value="UniProtKB-UniRule"/>
</dbReference>
<evidence type="ECO:0000259" key="9">
    <source>
        <dbReference type="Pfam" id="PF12804"/>
    </source>
</evidence>
<dbReference type="HAMAP" id="MF_00316">
    <property type="entry name" value="MobA"/>
    <property type="match status" value="1"/>
</dbReference>
<reference evidence="10" key="2">
    <citation type="submission" date="2020-09" db="EMBL/GenBank/DDBJ databases">
        <authorList>
            <person name="Sun Q."/>
            <person name="Kim S."/>
        </authorList>
    </citation>
    <scope>NUCLEOTIDE SEQUENCE</scope>
    <source>
        <strain evidence="10">KCTC 32296</strain>
    </source>
</reference>
<dbReference type="PANTHER" id="PTHR19136">
    <property type="entry name" value="MOLYBDENUM COFACTOR GUANYLYLTRANSFERASE"/>
    <property type="match status" value="1"/>
</dbReference>
<sequence>MIVGVILAGGQGQRMGGNKPFAIYDHAPLISHAIAALTPQVSQLLVNAGEPISAVATQLRTLKTPLIYDDPAIANLGPLSGIHTGLKAAIRLKAKSLISLPCDMPHIPVTMVKSLVTAQMVSGADIIYIKGQRDHPLCALWQPSVFATLDQALRQADGGLGVLRFLSTQKISTLTPNDERAYTNINSLADLGLHQPI</sequence>
<evidence type="ECO:0000256" key="8">
    <source>
        <dbReference type="HAMAP-Rule" id="MF_00316"/>
    </source>
</evidence>
<feature type="binding site" evidence="8">
    <location>
        <position position="47"/>
    </location>
    <ligand>
        <name>GTP</name>
        <dbReference type="ChEBI" id="CHEBI:37565"/>
    </ligand>
</feature>
<keyword evidence="1 8" id="KW-0963">Cytoplasm</keyword>
<organism evidence="10 11">
    <name type="scientific">Asticcacaulis endophyticus</name>
    <dbReference type="NCBI Taxonomy" id="1395890"/>
    <lineage>
        <taxon>Bacteria</taxon>
        <taxon>Pseudomonadati</taxon>
        <taxon>Pseudomonadota</taxon>
        <taxon>Alphaproteobacteria</taxon>
        <taxon>Caulobacterales</taxon>
        <taxon>Caulobacteraceae</taxon>
        <taxon>Asticcacaulis</taxon>
    </lineage>
</organism>
<keyword evidence="5 8" id="KW-0460">Magnesium</keyword>
<proteinExistence type="inferred from homology"/>
<protein>
    <recommendedName>
        <fullName evidence="8">Molybdenum cofactor guanylyltransferase</fullName>
        <shortName evidence="8">MoCo guanylyltransferase</shortName>
        <ecNumber evidence="8">2.7.7.77</ecNumber>
    </recommendedName>
    <alternativeName>
        <fullName evidence="8">GTP:molybdopterin guanylyltransferase</fullName>
    </alternativeName>
    <alternativeName>
        <fullName evidence="8">Mo-MPT guanylyltransferase</fullName>
    </alternativeName>
    <alternativeName>
        <fullName evidence="8">Molybdopterin guanylyltransferase</fullName>
    </alternativeName>
    <alternativeName>
        <fullName evidence="8">Molybdopterin-guanine dinucleotide synthase</fullName>
        <shortName evidence="8">MGD synthase</shortName>
    </alternativeName>
</protein>
<dbReference type="InterPro" id="IPR029044">
    <property type="entry name" value="Nucleotide-diphossugar_trans"/>
</dbReference>
<reference evidence="10" key="1">
    <citation type="journal article" date="2014" name="Int. J. Syst. Evol. Microbiol.">
        <title>Complete genome sequence of Corynebacterium casei LMG S-19264T (=DSM 44701T), isolated from a smear-ripened cheese.</title>
        <authorList>
            <consortium name="US DOE Joint Genome Institute (JGI-PGF)"/>
            <person name="Walter F."/>
            <person name="Albersmeier A."/>
            <person name="Kalinowski J."/>
            <person name="Ruckert C."/>
        </authorList>
    </citation>
    <scope>NUCLEOTIDE SEQUENCE</scope>
    <source>
        <strain evidence="10">KCTC 32296</strain>
    </source>
</reference>
<comment type="subcellular location">
    <subcellularLocation>
        <location evidence="8">Cytoplasm</location>
    </subcellularLocation>
</comment>
<comment type="caution">
    <text evidence="10">The sequence shown here is derived from an EMBL/GenBank/DDBJ whole genome shotgun (WGS) entry which is preliminary data.</text>
</comment>
<dbReference type="CDD" id="cd02503">
    <property type="entry name" value="MobA"/>
    <property type="match status" value="1"/>
</dbReference>
<evidence type="ECO:0000256" key="6">
    <source>
        <dbReference type="ARBA" id="ARBA00023134"/>
    </source>
</evidence>
<evidence type="ECO:0000256" key="2">
    <source>
        <dbReference type="ARBA" id="ARBA00022679"/>
    </source>
</evidence>
<dbReference type="PANTHER" id="PTHR19136:SF81">
    <property type="entry name" value="MOLYBDENUM COFACTOR GUANYLYLTRANSFERASE"/>
    <property type="match status" value="1"/>
</dbReference>
<evidence type="ECO:0000313" key="10">
    <source>
        <dbReference type="EMBL" id="GGZ26620.1"/>
    </source>
</evidence>
<dbReference type="InterPro" id="IPR013482">
    <property type="entry name" value="Molybde_CF_guanTrfase"/>
</dbReference>
<evidence type="ECO:0000256" key="1">
    <source>
        <dbReference type="ARBA" id="ARBA00022490"/>
    </source>
</evidence>
<keyword evidence="6 8" id="KW-0342">GTP-binding</keyword>
<keyword evidence="3 8" id="KW-0479">Metal-binding</keyword>
<comment type="cofactor">
    <cofactor evidence="8">
        <name>Mg(2+)</name>
        <dbReference type="ChEBI" id="CHEBI:18420"/>
    </cofactor>
</comment>
<feature type="binding site" evidence="8">
    <location>
        <position position="103"/>
    </location>
    <ligand>
        <name>Mg(2+)</name>
        <dbReference type="ChEBI" id="CHEBI:18420"/>
    </ligand>
</feature>
<dbReference type="Proteomes" id="UP000662572">
    <property type="component" value="Unassembled WGS sequence"/>
</dbReference>
<name>A0A918PYX0_9CAUL</name>
<accession>A0A918PYX0</accession>
<dbReference type="GO" id="GO:0061603">
    <property type="term" value="F:molybdenum cofactor guanylyltransferase activity"/>
    <property type="evidence" value="ECO:0007669"/>
    <property type="project" value="UniProtKB-EC"/>
</dbReference>
<dbReference type="Pfam" id="PF12804">
    <property type="entry name" value="NTP_transf_3"/>
    <property type="match status" value="1"/>
</dbReference>
<feature type="binding site" evidence="8">
    <location>
        <position position="69"/>
    </location>
    <ligand>
        <name>GTP</name>
        <dbReference type="ChEBI" id="CHEBI:37565"/>
    </ligand>
</feature>
<keyword evidence="11" id="KW-1185">Reference proteome</keyword>
<dbReference type="InterPro" id="IPR025877">
    <property type="entry name" value="MobA-like_NTP_Trfase"/>
</dbReference>
<evidence type="ECO:0000256" key="4">
    <source>
        <dbReference type="ARBA" id="ARBA00022741"/>
    </source>
</evidence>
<feature type="binding site" evidence="8">
    <location>
        <begin position="7"/>
        <end position="9"/>
    </location>
    <ligand>
        <name>GTP</name>
        <dbReference type="ChEBI" id="CHEBI:37565"/>
    </ligand>
</feature>
<evidence type="ECO:0000256" key="3">
    <source>
        <dbReference type="ARBA" id="ARBA00022723"/>
    </source>
</evidence>
<feature type="domain" description="MobA-like NTP transferase" evidence="9">
    <location>
        <begin position="4"/>
        <end position="164"/>
    </location>
</feature>
<comment type="catalytic activity">
    <reaction evidence="8">
        <text>Mo-molybdopterin + GTP + H(+) = Mo-molybdopterin guanine dinucleotide + diphosphate</text>
        <dbReference type="Rhea" id="RHEA:34243"/>
        <dbReference type="ChEBI" id="CHEBI:15378"/>
        <dbReference type="ChEBI" id="CHEBI:33019"/>
        <dbReference type="ChEBI" id="CHEBI:37565"/>
        <dbReference type="ChEBI" id="CHEBI:71302"/>
        <dbReference type="ChEBI" id="CHEBI:71310"/>
        <dbReference type="EC" id="2.7.7.77"/>
    </reaction>
</comment>
<keyword evidence="2 8" id="KW-0808">Transferase</keyword>
<comment type="subunit">
    <text evidence="8">Monomer.</text>
</comment>
<feature type="binding site" evidence="8">
    <location>
        <position position="103"/>
    </location>
    <ligand>
        <name>GTP</name>
        <dbReference type="ChEBI" id="CHEBI:37565"/>
    </ligand>
</feature>
<gene>
    <name evidence="8 10" type="primary">mobA</name>
    <name evidence="10" type="ORF">GCM10011273_10230</name>
</gene>
<keyword evidence="10" id="KW-0548">Nucleotidyltransferase</keyword>
<dbReference type="GO" id="GO:0006777">
    <property type="term" value="P:Mo-molybdopterin cofactor biosynthetic process"/>
    <property type="evidence" value="ECO:0007669"/>
    <property type="project" value="UniProtKB-KW"/>
</dbReference>
<dbReference type="EC" id="2.7.7.77" evidence="8"/>
<keyword evidence="7 8" id="KW-0501">Molybdenum cofactor biosynthesis</keyword>
<dbReference type="Gene3D" id="3.90.550.10">
    <property type="entry name" value="Spore Coat Polysaccharide Biosynthesis Protein SpsA, Chain A"/>
    <property type="match status" value="1"/>
</dbReference>
<comment type="similarity">
    <text evidence="8">Belongs to the MobA family.</text>
</comment>
<evidence type="ECO:0000313" key="11">
    <source>
        <dbReference type="Proteomes" id="UP000662572"/>
    </source>
</evidence>
<dbReference type="GO" id="GO:0005737">
    <property type="term" value="C:cytoplasm"/>
    <property type="evidence" value="ECO:0007669"/>
    <property type="project" value="UniProtKB-SubCell"/>
</dbReference>
<dbReference type="AlphaFoldDB" id="A0A918PYX0"/>
<dbReference type="EMBL" id="BMZB01000001">
    <property type="protein sequence ID" value="GGZ26620.1"/>
    <property type="molecule type" value="Genomic_DNA"/>
</dbReference>
<dbReference type="GO" id="GO:0046872">
    <property type="term" value="F:metal ion binding"/>
    <property type="evidence" value="ECO:0007669"/>
    <property type="project" value="UniProtKB-KW"/>
</dbReference>
<comment type="function">
    <text evidence="8">Transfers a GMP moiety from GTP to Mo-molybdopterin (Mo-MPT) cofactor (Moco or molybdenum cofactor) to form Mo-molybdopterin guanine dinucleotide (Mo-MGD) cofactor.</text>
</comment>